<dbReference type="SUPFAM" id="SSF51735">
    <property type="entry name" value="NAD(P)-binding Rossmann-fold domains"/>
    <property type="match status" value="1"/>
</dbReference>
<reference evidence="1" key="2">
    <citation type="journal article" date="2008" name="Genome Biol.">
        <title>Improved genome assembly and evidence-based global gene model set for the chordate Ciona intestinalis: new insight into intron and operon populations.</title>
        <authorList>
            <person name="Satou Y."/>
            <person name="Mineta K."/>
            <person name="Ogasawara M."/>
            <person name="Sasakura Y."/>
            <person name="Shoguchi E."/>
            <person name="Ueno K."/>
            <person name="Yamada L."/>
            <person name="Matsumoto J."/>
            <person name="Wasserscheid J."/>
            <person name="Dewar K."/>
            <person name="Wiley G.B."/>
            <person name="Macmil S.L."/>
            <person name="Roe B.A."/>
            <person name="Zeller R.W."/>
            <person name="Hastings K.E."/>
            <person name="Lemaire P."/>
            <person name="Lindquist E."/>
            <person name="Endo T."/>
            <person name="Hotta K."/>
            <person name="Inaba K."/>
        </authorList>
    </citation>
    <scope>NUCLEOTIDE SEQUENCE [LARGE SCALE GENOMIC DNA]</scope>
    <source>
        <strain evidence="1">wild type</strain>
    </source>
</reference>
<dbReference type="InterPro" id="IPR002347">
    <property type="entry name" value="SDR_fam"/>
</dbReference>
<dbReference type="AlphaFoldDB" id="H2XX15"/>
<keyword evidence="2" id="KW-1185">Reference proteome</keyword>
<dbReference type="InterPro" id="IPR036291">
    <property type="entry name" value="NAD(P)-bd_dom_sf"/>
</dbReference>
<evidence type="ECO:0000313" key="2">
    <source>
        <dbReference type="Proteomes" id="UP000008144"/>
    </source>
</evidence>
<dbReference type="Gene3D" id="3.40.50.720">
    <property type="entry name" value="NAD(P)-binding Rossmann-like Domain"/>
    <property type="match status" value="1"/>
</dbReference>
<dbReference type="GeneTree" id="ENSGT00940000164675"/>
<dbReference type="InParanoid" id="H2XX15"/>
<dbReference type="Pfam" id="PF13561">
    <property type="entry name" value="adh_short_C2"/>
    <property type="match status" value="1"/>
</dbReference>
<reference evidence="1" key="4">
    <citation type="submission" date="2025-09" db="UniProtKB">
        <authorList>
            <consortium name="Ensembl"/>
        </authorList>
    </citation>
    <scope>IDENTIFICATION</scope>
</reference>
<sequence length="81" mass="8873">MTSVENYTGESFDKILAINLKAPIYLTKIAKPHLALTKGNIVNMSSVSATRLTAGSFMYGITKNGLSNLRKQQLQVLQKMA</sequence>
<accession>H2XX15</accession>
<name>H2XX15_CIOIN</name>
<dbReference type="PANTHER" id="PTHR43975:SF2">
    <property type="entry name" value="EG:BACR7A4.14 PROTEIN-RELATED"/>
    <property type="match status" value="1"/>
</dbReference>
<dbReference type="PANTHER" id="PTHR43975">
    <property type="entry name" value="ZGC:101858"/>
    <property type="match status" value="1"/>
</dbReference>
<protein>
    <submittedName>
        <fullName evidence="1">Uncharacterized protein</fullName>
    </submittedName>
</protein>
<reference evidence="1" key="3">
    <citation type="submission" date="2025-08" db="UniProtKB">
        <authorList>
            <consortium name="Ensembl"/>
        </authorList>
    </citation>
    <scope>IDENTIFICATION</scope>
</reference>
<evidence type="ECO:0000313" key="1">
    <source>
        <dbReference type="Ensembl" id="ENSCINP00000034199.1"/>
    </source>
</evidence>
<dbReference type="HOGENOM" id="CLU_2573198_0_0_1"/>
<dbReference type="EMBL" id="EAAA01002393">
    <property type="status" value="NOT_ANNOTATED_CDS"/>
    <property type="molecule type" value="Genomic_DNA"/>
</dbReference>
<reference evidence="2" key="1">
    <citation type="journal article" date="2002" name="Science">
        <title>The draft genome of Ciona intestinalis: insights into chordate and vertebrate origins.</title>
        <authorList>
            <person name="Dehal P."/>
            <person name="Satou Y."/>
            <person name="Campbell R.K."/>
            <person name="Chapman J."/>
            <person name="Degnan B."/>
            <person name="De Tomaso A."/>
            <person name="Davidson B."/>
            <person name="Di Gregorio A."/>
            <person name="Gelpke M."/>
            <person name="Goodstein D.M."/>
            <person name="Harafuji N."/>
            <person name="Hastings K.E."/>
            <person name="Ho I."/>
            <person name="Hotta K."/>
            <person name="Huang W."/>
            <person name="Kawashima T."/>
            <person name="Lemaire P."/>
            <person name="Martinez D."/>
            <person name="Meinertzhagen I.A."/>
            <person name="Necula S."/>
            <person name="Nonaka M."/>
            <person name="Putnam N."/>
            <person name="Rash S."/>
            <person name="Saiga H."/>
            <person name="Satake M."/>
            <person name="Terry A."/>
            <person name="Yamada L."/>
            <person name="Wang H.G."/>
            <person name="Awazu S."/>
            <person name="Azumi K."/>
            <person name="Boore J."/>
            <person name="Branno M."/>
            <person name="Chin-Bow S."/>
            <person name="DeSantis R."/>
            <person name="Doyle S."/>
            <person name="Francino P."/>
            <person name="Keys D.N."/>
            <person name="Haga S."/>
            <person name="Hayashi H."/>
            <person name="Hino K."/>
            <person name="Imai K.S."/>
            <person name="Inaba K."/>
            <person name="Kano S."/>
            <person name="Kobayashi K."/>
            <person name="Kobayashi M."/>
            <person name="Lee B.I."/>
            <person name="Makabe K.W."/>
            <person name="Manohar C."/>
            <person name="Matassi G."/>
            <person name="Medina M."/>
            <person name="Mochizuki Y."/>
            <person name="Mount S."/>
            <person name="Morishita T."/>
            <person name="Miura S."/>
            <person name="Nakayama A."/>
            <person name="Nishizaka S."/>
            <person name="Nomoto H."/>
            <person name="Ohta F."/>
            <person name="Oishi K."/>
            <person name="Rigoutsos I."/>
            <person name="Sano M."/>
            <person name="Sasaki A."/>
            <person name="Sasakura Y."/>
            <person name="Shoguchi E."/>
            <person name="Shin-i T."/>
            <person name="Spagnuolo A."/>
            <person name="Stainier D."/>
            <person name="Suzuki M.M."/>
            <person name="Tassy O."/>
            <person name="Takatori N."/>
            <person name="Tokuoka M."/>
            <person name="Yagi K."/>
            <person name="Yoshizaki F."/>
            <person name="Wada S."/>
            <person name="Zhang C."/>
            <person name="Hyatt P.D."/>
            <person name="Larimer F."/>
            <person name="Detter C."/>
            <person name="Doggett N."/>
            <person name="Glavina T."/>
            <person name="Hawkins T."/>
            <person name="Richardson P."/>
            <person name="Lucas S."/>
            <person name="Kohara Y."/>
            <person name="Levine M."/>
            <person name="Satoh N."/>
            <person name="Rokhsar D.S."/>
        </authorList>
    </citation>
    <scope>NUCLEOTIDE SEQUENCE [LARGE SCALE GENOMIC DNA]</scope>
</reference>
<organism evidence="1 2">
    <name type="scientific">Ciona intestinalis</name>
    <name type="common">Transparent sea squirt</name>
    <name type="synonym">Ascidia intestinalis</name>
    <dbReference type="NCBI Taxonomy" id="7719"/>
    <lineage>
        <taxon>Eukaryota</taxon>
        <taxon>Metazoa</taxon>
        <taxon>Chordata</taxon>
        <taxon>Tunicata</taxon>
        <taxon>Ascidiacea</taxon>
        <taxon>Phlebobranchia</taxon>
        <taxon>Cionidae</taxon>
        <taxon>Ciona</taxon>
    </lineage>
</organism>
<dbReference type="Proteomes" id="UP000008144">
    <property type="component" value="Chromosome 7"/>
</dbReference>
<dbReference type="Ensembl" id="ENSCINT00000034519.1">
    <property type="protein sequence ID" value="ENSCINP00000034199.1"/>
    <property type="gene ID" value="ENSCING00000018555.1"/>
</dbReference>
<proteinExistence type="predicted"/>